<evidence type="ECO:0000313" key="3">
    <source>
        <dbReference type="Proteomes" id="UP000266861"/>
    </source>
</evidence>
<dbReference type="Proteomes" id="UP000266861">
    <property type="component" value="Unassembled WGS sequence"/>
</dbReference>
<evidence type="ECO:0000313" key="2">
    <source>
        <dbReference type="EMBL" id="RHZ44554.1"/>
    </source>
</evidence>
<feature type="region of interest" description="Disordered" evidence="1">
    <location>
        <begin position="1"/>
        <end position="23"/>
    </location>
</feature>
<dbReference type="AlphaFoldDB" id="A0A397G3W7"/>
<feature type="compositionally biased region" description="Polar residues" evidence="1">
    <location>
        <begin position="1"/>
        <end position="10"/>
    </location>
</feature>
<accession>A0A397G3W7</accession>
<comment type="caution">
    <text evidence="2">The sequence shown here is derived from an EMBL/GenBank/DDBJ whole genome shotgun (WGS) entry which is preliminary data.</text>
</comment>
<reference evidence="2 3" key="1">
    <citation type="submission" date="2018-08" db="EMBL/GenBank/DDBJ databases">
        <title>Genome and evolution of the arbuscular mycorrhizal fungus Diversispora epigaea (formerly Glomus versiforme) and its bacterial endosymbionts.</title>
        <authorList>
            <person name="Sun X."/>
            <person name="Fei Z."/>
            <person name="Harrison M."/>
        </authorList>
    </citation>
    <scope>NUCLEOTIDE SEQUENCE [LARGE SCALE GENOMIC DNA]</scope>
    <source>
        <strain evidence="2 3">IT104</strain>
    </source>
</reference>
<sequence length="90" mass="10156">MSLHGSNTPPLTTPEAISPGNLMSNDDTLLSEITTYFVDCGFQPSLARNSRLEFRTNQEIMLESLMNASKWIQQFLLALKEMKSCIHPPR</sequence>
<name>A0A397G3W7_9GLOM</name>
<dbReference type="EMBL" id="PQFF01000570">
    <property type="protein sequence ID" value="RHZ44554.1"/>
    <property type="molecule type" value="Genomic_DNA"/>
</dbReference>
<organism evidence="2 3">
    <name type="scientific">Diversispora epigaea</name>
    <dbReference type="NCBI Taxonomy" id="1348612"/>
    <lineage>
        <taxon>Eukaryota</taxon>
        <taxon>Fungi</taxon>
        <taxon>Fungi incertae sedis</taxon>
        <taxon>Mucoromycota</taxon>
        <taxon>Glomeromycotina</taxon>
        <taxon>Glomeromycetes</taxon>
        <taxon>Diversisporales</taxon>
        <taxon>Diversisporaceae</taxon>
        <taxon>Diversispora</taxon>
    </lineage>
</organism>
<protein>
    <submittedName>
        <fullName evidence="2">Uncharacterized protein</fullName>
    </submittedName>
</protein>
<proteinExistence type="predicted"/>
<gene>
    <name evidence="2" type="ORF">Glove_718g43</name>
</gene>
<keyword evidence="3" id="KW-1185">Reference proteome</keyword>
<evidence type="ECO:0000256" key="1">
    <source>
        <dbReference type="SAM" id="MobiDB-lite"/>
    </source>
</evidence>